<dbReference type="CDD" id="cd03360">
    <property type="entry name" value="LbH_AT_putative"/>
    <property type="match status" value="1"/>
</dbReference>
<accession>A0AAN0VY91</accession>
<dbReference type="Gene3D" id="2.160.10.10">
    <property type="entry name" value="Hexapeptide repeat proteins"/>
    <property type="match status" value="1"/>
</dbReference>
<dbReference type="Gene3D" id="3.40.50.20">
    <property type="match status" value="1"/>
</dbReference>
<proteinExistence type="inferred from homology"/>
<evidence type="ECO:0000256" key="1">
    <source>
        <dbReference type="ARBA" id="ARBA00007274"/>
    </source>
</evidence>
<comment type="similarity">
    <text evidence="1">Belongs to the transferase hexapeptide repeat family.</text>
</comment>
<dbReference type="SUPFAM" id="SSF51161">
    <property type="entry name" value="Trimeric LpxA-like enzymes"/>
    <property type="match status" value="1"/>
</dbReference>
<organism evidence="3 4">
    <name type="scientific">Vibrio coralliilyticus</name>
    <dbReference type="NCBI Taxonomy" id="190893"/>
    <lineage>
        <taxon>Bacteria</taxon>
        <taxon>Pseudomonadati</taxon>
        <taxon>Pseudomonadota</taxon>
        <taxon>Gammaproteobacteria</taxon>
        <taxon>Vibrionales</taxon>
        <taxon>Vibrionaceae</taxon>
        <taxon>Vibrio</taxon>
    </lineage>
</organism>
<gene>
    <name evidence="3" type="ORF">IX92_15220</name>
</gene>
<keyword evidence="4" id="KW-1185">Reference proteome</keyword>
<evidence type="ECO:0008006" key="5">
    <source>
        <dbReference type="Google" id="ProtNLM"/>
    </source>
</evidence>
<protein>
    <recommendedName>
        <fullName evidence="5">PglD N-terminal domain-containing protein</fullName>
    </recommendedName>
</protein>
<dbReference type="RefSeq" id="WP_043009499.1">
    <property type="nucleotide sequence ID" value="NZ_CP009617.1"/>
</dbReference>
<dbReference type="KEGG" id="vcy:IX92_15220"/>
<dbReference type="InterPro" id="IPR011004">
    <property type="entry name" value="Trimer_LpxA-like_sf"/>
</dbReference>
<sequence>MSKKIVLAGNGITAEILHAYLNKDERYQVVGVVADDDFVKADKFIDVPCVPLSQIKHNFDSEEVMVIIAMGYHDLNRSRQKVFNKIKSLGYNVETYLHQDAKIHTSKLIGEGSIVLPGAVLEPYCSIGSNSMIWCNTTVAHHASVGDNCWLASGCVVSGSAKVRDNAFIGVNSTIVNEVEVSELNIVGANALISKCTKPNTVHLSRSGEQFRYSAEDYIKFFGV</sequence>
<name>A0AAN0VY91_9VIBR</name>
<dbReference type="InterPro" id="IPR001451">
    <property type="entry name" value="Hexapep"/>
</dbReference>
<evidence type="ECO:0000256" key="2">
    <source>
        <dbReference type="PIRSR" id="PIRSR620019-2"/>
    </source>
</evidence>
<dbReference type="InterPro" id="IPR020019">
    <property type="entry name" value="AcTrfase_PglD-like"/>
</dbReference>
<dbReference type="AlphaFoldDB" id="A0AAN0VY91"/>
<evidence type="ECO:0000313" key="4">
    <source>
        <dbReference type="Proteomes" id="UP000030081"/>
    </source>
</evidence>
<dbReference type="PANTHER" id="PTHR43300">
    <property type="entry name" value="ACETYLTRANSFERASE"/>
    <property type="match status" value="1"/>
</dbReference>
<dbReference type="EMBL" id="CP009617">
    <property type="protein sequence ID" value="AIW20300.1"/>
    <property type="molecule type" value="Genomic_DNA"/>
</dbReference>
<reference evidence="3 4" key="1">
    <citation type="submission" date="2014-10" db="EMBL/GenBank/DDBJ databases">
        <title>The Complete Genome Sequence for the Shellfish Pathogen Vibrio coralliilyticus RE98 Isolated from a Shellfish Hatchery.</title>
        <authorList>
            <person name="Richards G.P."/>
            <person name="Bono J.L."/>
            <person name="Watson M.A."/>
            <person name="Needleman D.S."/>
        </authorList>
    </citation>
    <scope>NUCLEOTIDE SEQUENCE [LARGE SCALE GENOMIC DNA]</scope>
    <source>
        <strain evidence="3 4">RE98</strain>
    </source>
</reference>
<dbReference type="Proteomes" id="UP000030081">
    <property type="component" value="Chromosome 1"/>
</dbReference>
<evidence type="ECO:0000313" key="3">
    <source>
        <dbReference type="EMBL" id="AIW20300.1"/>
    </source>
</evidence>
<dbReference type="InterPro" id="IPR050179">
    <property type="entry name" value="Trans_hexapeptide_repeat"/>
</dbReference>
<dbReference type="Pfam" id="PF00132">
    <property type="entry name" value="Hexapep"/>
    <property type="match status" value="1"/>
</dbReference>
<feature type="binding site" evidence="2">
    <location>
        <position position="71"/>
    </location>
    <ligand>
        <name>substrate</name>
    </ligand>
</feature>